<evidence type="ECO:0000313" key="4">
    <source>
        <dbReference type="Proteomes" id="UP001236806"/>
    </source>
</evidence>
<evidence type="ECO:0000313" key="3">
    <source>
        <dbReference type="EMBL" id="MDQ0676076.1"/>
    </source>
</evidence>
<gene>
    <name evidence="3" type="ORF">QFZ36_003637</name>
</gene>
<feature type="transmembrane region" description="Helical" evidence="2">
    <location>
        <begin position="1344"/>
        <end position="1365"/>
    </location>
</feature>
<protein>
    <recommendedName>
        <fullName evidence="5">LPXTG-motif cell wall anchor domain protein</fullName>
    </recommendedName>
</protein>
<reference evidence="3 4" key="1">
    <citation type="submission" date="2023-07" db="EMBL/GenBank/DDBJ databases">
        <title>Comparative genomics of wheat-associated soil bacteria to identify genetic determinants of phenazine resistance.</title>
        <authorList>
            <person name="Mouncey N."/>
        </authorList>
    </citation>
    <scope>NUCLEOTIDE SEQUENCE [LARGE SCALE GENOMIC DNA]</scope>
    <source>
        <strain evidence="3 4">W1I3</strain>
    </source>
</reference>
<accession>A0ABU0PQ25</accession>
<dbReference type="Proteomes" id="UP001236806">
    <property type="component" value="Unassembled WGS sequence"/>
</dbReference>
<sequence length="1371" mass="143982">MKVTRTSPAAASVGDVASIDWQTAGDPIHAAVFGYRDSLGRDHQVRWDDYQNPALSGKATANVDSTWAAGPLVLEYASVFSANGYVNYYPDGSQSRFPTGLQEPEHATLDLPATNFTVVNPSDSSVPPSLMKVTRTSPAAASVGDVASIDWQTAGDPIHAAVFGYRDSLGRDHQVRWDDYQNPALSGKATANVDSTWAAGPLVLEYASVFSANGYVNYYPDGSQSRFPTGLQEPEHATLDLPATNFTVVNPSDSSVPPSLMKVTRTSPAAASVGDVASIDWQTAGDPIHAAVFGYRDSLGRDHQVRWDDYQNPALSGTATANVDSTWAAGPLVLEYASVFSANGYVNYYPDGSQSRFPTGLQEPEHATLDLPATNFTVGLLVTPAPVVFTDNDGTGQDTYTIPATGGVDYQNGGKTVQAGTYPGTGTITVTAKARTDYVLTGTTEWTTTFKATPYQATPAPVVFTDNDGTSQDTYTIPATDGVDYQNGGKTVQAGTYPGTGTTTVTAKARTDYVLTGTTEWTTTFTATPYQATPAPVVFTDNDGTGQDTYTIPATDGVDYQNGGKTVQAGTYPGTGTTTVTAKARTDYVLTGTTEWTTTFTATPYQATPAPVVFTDNDGTGQDTYTIPATDGVDYQNGGKTVQAGTYPATGTITVTAKARTDYVLTGTTEWTTTFKATPYQATPAPVVFTDNDGTSQDTYTIPATDGVDYQNGGKTVQAGTYPGTGTITVTAKARTDYVLTGTTEWTTTFKATPYQATPAPVVFTDNDGTGQDTYTIPATDGVDYQNNGSVVTAGTHPGTGTITVTAKARTDYVLTGTTEWTTTFTATPYQATPAPVVFTDNDGTGQDTYTIPATDGVDYQNGGKTVQAGTYPGTGTTTVTAKAKTDYVLTGTTEWTTTFTATPYQATPAPVVFTDNDGTGQDTYTIPATDGVDYQNGGKTVQAGTYPATGTITVTAKARTDYVLTGTTEWTTTFKATPYQATPAPVVFTDNDGTSQDTYTIPATDGVDYQNGGKTVQAGTYPGTGTITVTAKARTDYVLTGTTEWTTTFKATPYQATPAPVVFTDNDGTGQDTYTIPATDGVDYQNNGSVVTAGTHPGTGTITVTAKARTDYVLTGTTEWTTTFTATPYQATPAPVVFTDNDGTGQDTYTIPATDGVDYQINGSGVTAGTHPGTGTITVTAKAKTDYVLTGTTEWTTTFTSATWQMPSFVPAIVGDDVLTPDLDVLQLSESSLAAAADQRVRGLDAGSWYFVTLYSTPRQMGWFLSDGQGEIAVRLPSDLDAGSHRLVIQDINSSVIGWASFAVSPGTDSSNSGETDVPINPAAVPSKPPAEERLAATGSGSAALWTLIGLLLLTTGITARTTVLGRKRH</sequence>
<keyword evidence="4" id="KW-1185">Reference proteome</keyword>
<keyword evidence="2" id="KW-0812">Transmembrane</keyword>
<name>A0ABU0PQ25_9MICC</name>
<proteinExistence type="predicted"/>
<evidence type="ECO:0000256" key="2">
    <source>
        <dbReference type="SAM" id="Phobius"/>
    </source>
</evidence>
<dbReference type="EMBL" id="JAUSXB010000001">
    <property type="protein sequence ID" value="MDQ0676076.1"/>
    <property type="molecule type" value="Genomic_DNA"/>
</dbReference>
<comment type="caution">
    <text evidence="3">The sequence shown here is derived from an EMBL/GenBank/DDBJ whole genome shotgun (WGS) entry which is preliminary data.</text>
</comment>
<keyword evidence="2" id="KW-0472">Membrane</keyword>
<evidence type="ECO:0000256" key="1">
    <source>
        <dbReference type="SAM" id="MobiDB-lite"/>
    </source>
</evidence>
<organism evidence="3 4">
    <name type="scientific">Pseudarthrobacter siccitolerans</name>
    <dbReference type="NCBI Taxonomy" id="861266"/>
    <lineage>
        <taxon>Bacteria</taxon>
        <taxon>Bacillati</taxon>
        <taxon>Actinomycetota</taxon>
        <taxon>Actinomycetes</taxon>
        <taxon>Micrococcales</taxon>
        <taxon>Micrococcaceae</taxon>
        <taxon>Pseudarthrobacter</taxon>
    </lineage>
</organism>
<evidence type="ECO:0008006" key="5">
    <source>
        <dbReference type="Google" id="ProtNLM"/>
    </source>
</evidence>
<keyword evidence="2" id="KW-1133">Transmembrane helix</keyword>
<feature type="region of interest" description="Disordered" evidence="1">
    <location>
        <begin position="1309"/>
        <end position="1337"/>
    </location>
</feature>